<dbReference type="eggNOG" id="COG3209">
    <property type="taxonomic scope" value="Bacteria"/>
</dbReference>
<feature type="transmembrane region" description="Helical" evidence="2">
    <location>
        <begin position="74"/>
        <end position="93"/>
    </location>
</feature>
<evidence type="ECO:0000313" key="4">
    <source>
        <dbReference type="Proteomes" id="UP000000387"/>
    </source>
</evidence>
<dbReference type="EMBL" id="CP002280">
    <property type="protein sequence ID" value="ADP40109.1"/>
    <property type="molecule type" value="Genomic_DNA"/>
</dbReference>
<sequence length="343" mass="35063">MGARVFDGASKRFLSTDPLAQVPGTGFFADVYAFCGNNPVGLMDPWGLKPMSPDEFQKYSQEQYDKFWKGVRNVGEWVLAGTMIVAGALLSVASFAGPIGILAGGLGGALLGAGSEMFMQKLEGRENLDWSAIGREALIGGVSGLAGGIAATGMKAIGKVERGVKAANVASKGKKAAEAASKGVIAEQKAQKLSPMRKALSSQYSQDVAKGTVSNGVSTAETYRYNSMASGNFDPVAYLGAGSAGAGTGFMVSTFTGGLNRGITGVAPNMGRGSQALVKGTINAAGAYGTANANLGLSEALKPKEARKSGEDMLKASGRSSTSAETKSVAKDTAGYLLKGLKK</sequence>
<organism evidence="3 4">
    <name type="scientific">Rothia dentocariosa (strain ATCC 17931 / CDC X599 / XDIA)</name>
    <dbReference type="NCBI Taxonomy" id="762948"/>
    <lineage>
        <taxon>Bacteria</taxon>
        <taxon>Bacillati</taxon>
        <taxon>Actinomycetota</taxon>
        <taxon>Actinomycetes</taxon>
        <taxon>Micrococcales</taxon>
        <taxon>Micrococcaceae</taxon>
        <taxon>Rothia</taxon>
    </lineage>
</organism>
<evidence type="ECO:0000313" key="3">
    <source>
        <dbReference type="EMBL" id="ADP40109.1"/>
    </source>
</evidence>
<keyword evidence="2" id="KW-0472">Membrane</keyword>
<dbReference type="HOGENOM" id="CLU_808631_0_0_11"/>
<dbReference type="InterPro" id="IPR022385">
    <property type="entry name" value="Rhs_assc_core"/>
</dbReference>
<dbReference type="Gene3D" id="2.180.10.10">
    <property type="entry name" value="RHS repeat-associated core"/>
    <property type="match status" value="1"/>
</dbReference>
<evidence type="ECO:0000256" key="2">
    <source>
        <dbReference type="SAM" id="Phobius"/>
    </source>
</evidence>
<dbReference type="Proteomes" id="UP000000387">
    <property type="component" value="Chromosome"/>
</dbReference>
<reference evidence="4" key="1">
    <citation type="submission" date="2010-10" db="EMBL/GenBank/DDBJ databases">
        <title>The complete genome of Rothia dentocariosa ATCC 17931.</title>
        <authorList>
            <person name="Muzny D."/>
            <person name="Qin X."/>
            <person name="Buhay C."/>
            <person name="Dugan-Rocha S."/>
            <person name="Ding Y."/>
            <person name="Chen G."/>
            <person name="Hawes A."/>
            <person name="Holder M."/>
            <person name="Jhangiani S."/>
            <person name="Johnson A."/>
            <person name="Khan Z."/>
            <person name="Li Z."/>
            <person name="Liu W."/>
            <person name="Liu X."/>
            <person name="Perez L."/>
            <person name="Shen H."/>
            <person name="Wang Q."/>
            <person name="Watt J."/>
            <person name="Xi L."/>
            <person name="Xin Y."/>
            <person name="Zhou J."/>
            <person name="Deng J."/>
            <person name="Jiang H."/>
            <person name="Liu Y."/>
            <person name="Qu J."/>
            <person name="Song X.-Z."/>
            <person name="Zhang L."/>
            <person name="Villasana D."/>
            <person name="Johnson A."/>
            <person name="Liu J."/>
            <person name="Liyanage D."/>
            <person name="Lorensuhewa L."/>
            <person name="Robinson T."/>
            <person name="Song A."/>
            <person name="Song B.-B."/>
            <person name="Dinh H."/>
            <person name="Thornton R."/>
            <person name="Coyle M."/>
            <person name="Francisco L."/>
            <person name="Jackson L."/>
            <person name="Javaid M."/>
            <person name="Korchina V."/>
            <person name="Kovar C."/>
            <person name="Mata R."/>
            <person name="Mathew T."/>
            <person name="Ngo R."/>
            <person name="Nguyen L."/>
            <person name="Nguyen N."/>
            <person name="Okwuonu G."/>
            <person name="Ongeri F."/>
            <person name="Pham C."/>
            <person name="Simmons D."/>
            <person name="Wilczek-Boney K."/>
            <person name="Hale W."/>
            <person name="Jakkamsetti A."/>
            <person name="Pham P."/>
            <person name="Ruth R."/>
            <person name="San Lucas F."/>
            <person name="Warren J."/>
            <person name="Zhang J."/>
            <person name="Zhao Z."/>
            <person name="Zhou C."/>
            <person name="Zhu D."/>
            <person name="Lee S."/>
            <person name="Bess C."/>
            <person name="Blankenburg K."/>
            <person name="Forbes L."/>
            <person name="Fu Q."/>
            <person name="Gubbala S."/>
            <person name="Hirani K."/>
            <person name="Jayaseelan J.C."/>
            <person name="Lara F."/>
            <person name="Munidasa M."/>
            <person name="Palculict T."/>
            <person name="Patil S."/>
            <person name="Pu L.-L."/>
            <person name="Saada N."/>
            <person name="Tang L."/>
            <person name="Weissenberger G."/>
            <person name="Zhu Y."/>
            <person name="Hemphill L."/>
            <person name="Shang Y."/>
            <person name="Youmans B."/>
            <person name="Ayvaz T."/>
            <person name="Ross M."/>
            <person name="Santibanez J."/>
            <person name="Aqrawi P."/>
            <person name="Gross S."/>
            <person name="Joshi V."/>
            <person name="Fowler G."/>
            <person name="Nazareth L."/>
            <person name="Reid J."/>
            <person name="Worley K."/>
            <person name="Petrosino J."/>
            <person name="Highlander S."/>
            <person name="Gibbs R."/>
        </authorList>
    </citation>
    <scope>NUCLEOTIDE SEQUENCE [LARGE SCALE GENOMIC DNA]</scope>
    <source>
        <strain evidence="4">ATCC 17931 / CDC X599 / XDIA</strain>
    </source>
</reference>
<proteinExistence type="predicted"/>
<feature type="compositionally biased region" description="Basic and acidic residues" evidence="1">
    <location>
        <begin position="302"/>
        <end position="314"/>
    </location>
</feature>
<keyword evidence="2" id="KW-0812">Transmembrane</keyword>
<gene>
    <name evidence="3" type="ordered locus">HMPREF0733_10651</name>
</gene>
<name>E3H1I2_ROTDC</name>
<dbReference type="AlphaFoldDB" id="E3H1I2"/>
<feature type="region of interest" description="Disordered" evidence="1">
    <location>
        <begin position="302"/>
        <end position="329"/>
    </location>
</feature>
<protein>
    <submittedName>
        <fullName evidence="3">RHS repeat-associated core domain protein</fullName>
    </submittedName>
</protein>
<dbReference type="KEGG" id="rdn:HMPREF0733_10651"/>
<evidence type="ECO:0000256" key="1">
    <source>
        <dbReference type="SAM" id="MobiDB-lite"/>
    </source>
</evidence>
<accession>E3H1I2</accession>
<keyword evidence="2" id="KW-1133">Transmembrane helix</keyword>
<dbReference type="NCBIfam" id="TIGR03696">
    <property type="entry name" value="Rhs_assc_core"/>
    <property type="match status" value="1"/>
</dbReference>